<feature type="signal peptide" evidence="5">
    <location>
        <begin position="1"/>
        <end position="18"/>
    </location>
</feature>
<reference evidence="7" key="2">
    <citation type="submission" date="2023-06" db="EMBL/GenBank/DDBJ databases">
        <authorList>
            <consortium name="Lawrence Berkeley National Laboratory"/>
            <person name="Haridas S."/>
            <person name="Hensen N."/>
            <person name="Bonometti L."/>
            <person name="Westerberg I."/>
            <person name="Brannstrom I.O."/>
            <person name="Guillou S."/>
            <person name="Cros-Aarteil S."/>
            <person name="Calhoun S."/>
            <person name="Kuo A."/>
            <person name="Mondo S."/>
            <person name="Pangilinan J."/>
            <person name="Riley R."/>
            <person name="LaButti K."/>
            <person name="Andreopoulos B."/>
            <person name="Lipzen A."/>
            <person name="Chen C."/>
            <person name="Yanf M."/>
            <person name="Daum C."/>
            <person name="Ng V."/>
            <person name="Clum A."/>
            <person name="Steindorff A."/>
            <person name="Ohm R."/>
            <person name="Martin F."/>
            <person name="Silar P."/>
            <person name="Natvig D."/>
            <person name="Lalanne C."/>
            <person name="Gautier V."/>
            <person name="Ament-velasquez S.L."/>
            <person name="Kruys A."/>
            <person name="Hutchinson M.I."/>
            <person name="Powell A.J."/>
            <person name="Barry K."/>
            <person name="Miller A.N."/>
            <person name="Grigoriev I.V."/>
            <person name="Debuchy R."/>
            <person name="Gladieux P."/>
            <person name="Thoren M.H."/>
            <person name="Johannesson H."/>
        </authorList>
    </citation>
    <scope>NUCLEOTIDE SEQUENCE</scope>
    <source>
        <strain evidence="7">CBS 232.78</strain>
    </source>
</reference>
<keyword evidence="2" id="KW-0964">Secreted</keyword>
<name>A0AAE0U751_9PEZI</name>
<dbReference type="Pfam" id="PF16541">
    <property type="entry name" value="AltA1"/>
    <property type="match status" value="1"/>
</dbReference>
<evidence type="ECO:0000313" key="7">
    <source>
        <dbReference type="EMBL" id="KAK3393367.1"/>
    </source>
</evidence>
<organism evidence="7 8">
    <name type="scientific">Podospora didyma</name>
    <dbReference type="NCBI Taxonomy" id="330526"/>
    <lineage>
        <taxon>Eukaryota</taxon>
        <taxon>Fungi</taxon>
        <taxon>Dikarya</taxon>
        <taxon>Ascomycota</taxon>
        <taxon>Pezizomycotina</taxon>
        <taxon>Sordariomycetes</taxon>
        <taxon>Sordariomycetidae</taxon>
        <taxon>Sordariales</taxon>
        <taxon>Podosporaceae</taxon>
        <taxon>Podospora</taxon>
    </lineage>
</organism>
<reference evidence="7" key="1">
    <citation type="journal article" date="2023" name="Mol. Phylogenet. Evol.">
        <title>Genome-scale phylogeny and comparative genomics of the fungal order Sordariales.</title>
        <authorList>
            <person name="Hensen N."/>
            <person name="Bonometti L."/>
            <person name="Westerberg I."/>
            <person name="Brannstrom I.O."/>
            <person name="Guillou S."/>
            <person name="Cros-Aarteil S."/>
            <person name="Calhoun S."/>
            <person name="Haridas S."/>
            <person name="Kuo A."/>
            <person name="Mondo S."/>
            <person name="Pangilinan J."/>
            <person name="Riley R."/>
            <person name="LaButti K."/>
            <person name="Andreopoulos B."/>
            <person name="Lipzen A."/>
            <person name="Chen C."/>
            <person name="Yan M."/>
            <person name="Daum C."/>
            <person name="Ng V."/>
            <person name="Clum A."/>
            <person name="Steindorff A."/>
            <person name="Ohm R.A."/>
            <person name="Martin F."/>
            <person name="Silar P."/>
            <person name="Natvig D.O."/>
            <person name="Lalanne C."/>
            <person name="Gautier V."/>
            <person name="Ament-Velasquez S.L."/>
            <person name="Kruys A."/>
            <person name="Hutchinson M.I."/>
            <person name="Powell A.J."/>
            <person name="Barry K."/>
            <person name="Miller A.N."/>
            <person name="Grigoriev I.V."/>
            <person name="Debuchy R."/>
            <person name="Gladieux P."/>
            <person name="Hiltunen Thoren M."/>
            <person name="Johannesson H."/>
        </authorList>
    </citation>
    <scope>NUCLEOTIDE SEQUENCE</scope>
    <source>
        <strain evidence="7">CBS 232.78</strain>
    </source>
</reference>
<proteinExistence type="predicted"/>
<accession>A0AAE0U751</accession>
<gene>
    <name evidence="7" type="ORF">B0H63DRAFT_516561</name>
</gene>
<dbReference type="GO" id="GO:0005576">
    <property type="term" value="C:extracellular region"/>
    <property type="evidence" value="ECO:0007669"/>
    <property type="project" value="UniProtKB-SubCell"/>
</dbReference>
<comment type="subcellular location">
    <subcellularLocation>
        <location evidence="1">Secreted</location>
    </subcellularLocation>
</comment>
<evidence type="ECO:0000256" key="5">
    <source>
        <dbReference type="SAM" id="SignalP"/>
    </source>
</evidence>
<evidence type="ECO:0000256" key="4">
    <source>
        <dbReference type="ARBA" id="ARBA00023157"/>
    </source>
</evidence>
<evidence type="ECO:0000256" key="3">
    <source>
        <dbReference type="ARBA" id="ARBA00022729"/>
    </source>
</evidence>
<protein>
    <recommendedName>
        <fullName evidence="6">AA1-like domain-containing protein</fullName>
    </recommendedName>
</protein>
<keyword evidence="8" id="KW-1185">Reference proteome</keyword>
<keyword evidence="4" id="KW-1015">Disulfide bond</keyword>
<evidence type="ECO:0000256" key="1">
    <source>
        <dbReference type="ARBA" id="ARBA00004613"/>
    </source>
</evidence>
<evidence type="ECO:0000256" key="2">
    <source>
        <dbReference type="ARBA" id="ARBA00022525"/>
    </source>
</evidence>
<feature type="domain" description="AA1-like" evidence="6">
    <location>
        <begin position="71"/>
        <end position="185"/>
    </location>
</feature>
<evidence type="ECO:0000259" key="6">
    <source>
        <dbReference type="Pfam" id="PF16541"/>
    </source>
</evidence>
<feature type="chain" id="PRO_5042065589" description="AA1-like domain-containing protein" evidence="5">
    <location>
        <begin position="19"/>
        <end position="201"/>
    </location>
</feature>
<evidence type="ECO:0000313" key="8">
    <source>
        <dbReference type="Proteomes" id="UP001285441"/>
    </source>
</evidence>
<dbReference type="AlphaFoldDB" id="A0AAE0U751"/>
<dbReference type="EMBL" id="JAULSW010000001">
    <property type="protein sequence ID" value="KAK3393367.1"/>
    <property type="molecule type" value="Genomic_DNA"/>
</dbReference>
<sequence length="201" mass="21955">MRIRLFFLTFLLDSLVASAPLTGTDGDMAQDQAGPDCVSTSLNALQWTAENFYFHSSVILSIPEHEKVIDGWVSFNLTNSALPFSMSCYANSSGQEQAFFDGSQWLSCSTPDQNTSEAKHTSGTFRFDRVMGRFDIAQRWFCPGEDGATFDASGTTNVTLDCATNRGKDAAWSPGQLYSMDAVACGLQNVTIIPDTVRAWA</sequence>
<dbReference type="Proteomes" id="UP001285441">
    <property type="component" value="Unassembled WGS sequence"/>
</dbReference>
<dbReference type="InterPro" id="IPR032382">
    <property type="entry name" value="AltA1"/>
</dbReference>
<keyword evidence="3 5" id="KW-0732">Signal</keyword>
<comment type="caution">
    <text evidence="7">The sequence shown here is derived from an EMBL/GenBank/DDBJ whole genome shotgun (WGS) entry which is preliminary data.</text>
</comment>